<accession>A0ABP9L7Z1</accession>
<evidence type="ECO:0000313" key="2">
    <source>
        <dbReference type="Proteomes" id="UP001500124"/>
    </source>
</evidence>
<comment type="caution">
    <text evidence="1">The sequence shown here is derived from an EMBL/GenBank/DDBJ whole genome shotgun (WGS) entry which is preliminary data.</text>
</comment>
<name>A0ABP9L7Z1_9ACTN</name>
<proteinExistence type="predicted"/>
<dbReference type="RefSeq" id="WP_345670815.1">
    <property type="nucleotide sequence ID" value="NZ_BAABKC010000087.1"/>
</dbReference>
<gene>
    <name evidence="1" type="ORF">GCM10023336_55720</name>
</gene>
<evidence type="ECO:0000313" key="1">
    <source>
        <dbReference type="EMBL" id="GAA5070514.1"/>
    </source>
</evidence>
<protein>
    <submittedName>
        <fullName evidence="1">Uncharacterized protein</fullName>
    </submittedName>
</protein>
<sequence length="150" mass="16138">MSTATTPTLTAADVTVTTDHMGRLYAVIPDHVARPLAVASHAGIDPQARGYFSQESTAHPAGSWVAATVRTIFAALLASPVSAADVRERGLGQYLTWDGGTFYGFIVGESGWNADTRWWRNYETTGDLHVRGCATIAPRSRRHLAGTCTF</sequence>
<dbReference type="EMBL" id="BAABKC010000087">
    <property type="protein sequence ID" value="GAA5070514.1"/>
    <property type="molecule type" value="Genomic_DNA"/>
</dbReference>
<organism evidence="1 2">
    <name type="scientific">Streptomyces similanensis</name>
    <dbReference type="NCBI Taxonomy" id="1274988"/>
    <lineage>
        <taxon>Bacteria</taxon>
        <taxon>Bacillati</taxon>
        <taxon>Actinomycetota</taxon>
        <taxon>Actinomycetes</taxon>
        <taxon>Kitasatosporales</taxon>
        <taxon>Streptomycetaceae</taxon>
        <taxon>Streptomyces</taxon>
    </lineage>
</organism>
<reference evidence="2" key="1">
    <citation type="journal article" date="2019" name="Int. J. Syst. Evol. Microbiol.">
        <title>The Global Catalogue of Microorganisms (GCM) 10K type strain sequencing project: providing services to taxonomists for standard genome sequencing and annotation.</title>
        <authorList>
            <consortium name="The Broad Institute Genomics Platform"/>
            <consortium name="The Broad Institute Genome Sequencing Center for Infectious Disease"/>
            <person name="Wu L."/>
            <person name="Ma J."/>
        </authorList>
    </citation>
    <scope>NUCLEOTIDE SEQUENCE [LARGE SCALE GENOMIC DNA]</scope>
    <source>
        <strain evidence="2">JCM 18410</strain>
    </source>
</reference>
<keyword evidence="2" id="KW-1185">Reference proteome</keyword>
<dbReference type="Proteomes" id="UP001500124">
    <property type="component" value="Unassembled WGS sequence"/>
</dbReference>